<feature type="compositionally biased region" description="Low complexity" evidence="1">
    <location>
        <begin position="113"/>
        <end position="127"/>
    </location>
</feature>
<organism evidence="3 4">
    <name type="scientific">Trema orientale</name>
    <name type="common">Charcoal tree</name>
    <name type="synonym">Celtis orientalis</name>
    <dbReference type="NCBI Taxonomy" id="63057"/>
    <lineage>
        <taxon>Eukaryota</taxon>
        <taxon>Viridiplantae</taxon>
        <taxon>Streptophyta</taxon>
        <taxon>Embryophyta</taxon>
        <taxon>Tracheophyta</taxon>
        <taxon>Spermatophyta</taxon>
        <taxon>Magnoliopsida</taxon>
        <taxon>eudicotyledons</taxon>
        <taxon>Gunneridae</taxon>
        <taxon>Pentapetalae</taxon>
        <taxon>rosids</taxon>
        <taxon>fabids</taxon>
        <taxon>Rosales</taxon>
        <taxon>Cannabaceae</taxon>
        <taxon>Trema</taxon>
    </lineage>
</organism>
<dbReference type="PANTHER" id="PTHR35707:SF1">
    <property type="entry name" value="SPC7 KINETOCHORE PROTEIN DOMAIN-CONTAINING PROTEIN"/>
    <property type="match status" value="1"/>
</dbReference>
<feature type="compositionally biased region" description="Acidic residues" evidence="1">
    <location>
        <begin position="90"/>
        <end position="101"/>
    </location>
</feature>
<dbReference type="OrthoDB" id="1929367at2759"/>
<feature type="region of interest" description="Disordered" evidence="1">
    <location>
        <begin position="44"/>
        <end position="130"/>
    </location>
</feature>
<feature type="region of interest" description="Disordered" evidence="1">
    <location>
        <begin position="1"/>
        <end position="25"/>
    </location>
</feature>
<gene>
    <name evidence="3" type="ORF">TorRG33x02_161990</name>
</gene>
<dbReference type="EMBL" id="JXTC01000110">
    <property type="protein sequence ID" value="PON87997.1"/>
    <property type="molecule type" value="Genomic_DNA"/>
</dbReference>
<accession>A0A2P5ER27</accession>
<feature type="region of interest" description="Disordered" evidence="1">
    <location>
        <begin position="281"/>
        <end position="309"/>
    </location>
</feature>
<dbReference type="InterPro" id="IPR040850">
    <property type="entry name" value="Knl1_RWD_C"/>
</dbReference>
<dbReference type="STRING" id="63057.A0A2P5ER27"/>
<dbReference type="InParanoid" id="A0A2P5ER27"/>
<evidence type="ECO:0000256" key="1">
    <source>
        <dbReference type="SAM" id="MobiDB-lite"/>
    </source>
</evidence>
<dbReference type="PANTHER" id="PTHR35707">
    <property type="entry name" value="OS06G0608100 PROTEIN"/>
    <property type="match status" value="1"/>
</dbReference>
<dbReference type="Pfam" id="PF18210">
    <property type="entry name" value="Knl1_RWD_C"/>
    <property type="match status" value="1"/>
</dbReference>
<dbReference type="Proteomes" id="UP000237000">
    <property type="component" value="Unassembled WGS sequence"/>
</dbReference>
<reference evidence="4" key="1">
    <citation type="submission" date="2016-06" db="EMBL/GenBank/DDBJ databases">
        <title>Parallel loss of symbiosis genes in relatives of nitrogen-fixing non-legume Parasponia.</title>
        <authorList>
            <person name="Van Velzen R."/>
            <person name="Holmer R."/>
            <person name="Bu F."/>
            <person name="Rutten L."/>
            <person name="Van Zeijl A."/>
            <person name="Liu W."/>
            <person name="Santuari L."/>
            <person name="Cao Q."/>
            <person name="Sharma T."/>
            <person name="Shen D."/>
            <person name="Roswanjaya Y."/>
            <person name="Wardhani T."/>
            <person name="Kalhor M.S."/>
            <person name="Jansen J."/>
            <person name="Van den Hoogen J."/>
            <person name="Gungor B."/>
            <person name="Hartog M."/>
            <person name="Hontelez J."/>
            <person name="Verver J."/>
            <person name="Yang W.-C."/>
            <person name="Schijlen E."/>
            <person name="Repin R."/>
            <person name="Schilthuizen M."/>
            <person name="Schranz E."/>
            <person name="Heidstra R."/>
            <person name="Miyata K."/>
            <person name="Fedorova E."/>
            <person name="Kohlen W."/>
            <person name="Bisseling T."/>
            <person name="Smit S."/>
            <person name="Geurts R."/>
        </authorList>
    </citation>
    <scope>NUCLEOTIDE SEQUENCE [LARGE SCALE GENOMIC DNA]</scope>
    <source>
        <strain evidence="4">cv. RG33-2</strain>
    </source>
</reference>
<name>A0A2P5ER27_TREOI</name>
<feature type="compositionally biased region" description="Polar residues" evidence="1">
    <location>
        <begin position="662"/>
        <end position="674"/>
    </location>
</feature>
<sequence>MASKLPAAEEGSNSKTTEEEEEENLALRIKKKRARRVSFADTEITSVHIFNRDEDSETPPLSARPTSRNPNAAALDPENEVIGFFRDLASESDDSGDDDGTLDARKPFFRPIGSPSPGSSTAGSVTSNDDDNFFGPVSASFIRPGRLSSSAASDEHHEETLDTTAFSMHYRSLARSEPGELKTPTAVRLEFEEKATATKDSNRTNSGNSMTLTEVKKLSSQSLVPFEKVRVGEDSDDMSIVDANPNKYDYGRLSPTLDALLAESSKDLNAESVSVPIISKSSVQSEVSRPHRSGTSHADSRNGRDSELGNFDIHEKLGEAKVGSVDQVAFDYLYKQSSGPAASVSNHQIQSPNQLISVKQQQSVFTTPISARHSTIVSPSLKQANFQSNDYMNHDQSILSIQKSNSRLRIPHHSYSGSSIKQGTDNLKRRLSKYSSLSSSRLSRYSSLSSPYGSILDVDGKELLSEHVGAPIAYLEEQLFTAGLKNEDRSLVSININEVETPGSTTKLGQTKEIIGLVNDGEPLHSMSTNILSKDKPSKPTTPLSSRLQLASSGKVMQQALNSEDSANMMLSTSGTDSTVAYDHGADLPHMKIDSRTLQNVQSPRDKVMLNFQLESSEKNCQIGTKSPLSTFYASGTTPGPTTLQSPSIKKLTHSPFKEVPIQSSPRETPNQKGVQKESTESASRKSPTESSPRKLLCMSPLKRDPTLRSPRKVPPPAQSSPRKESTLLFPSRESSQSPSMKKSIWSPHGINAIQSPARKEPKENPSRMDTFNATNGGDMLSFIGKDMASPKSDNSRCVNDNCHEGVHISQSPFSEKDAGISFERKRRSSEVVLEDGQHAYKNPRIQKSPEVHQIGNYDSELFSYHVNNILTETENTVGDRTQKHWLDMLVKFSRDADQFLSPSINKLNLKAISMLEDVLLHFSKVKKYEMLGSEIQSQKVADHSSVRHYKRWYDCFMIISWMSHFGSCLQKLALSIDVGIEECQMLKSNYIQQSQIGRVNTQLEDSHLQSCSDVVERECQVASDNVIRMKQEIKTLDGKINSLSNFFHTYFKLKGEPSCGNSLASVRDHLKRRKCCRLIRQDLQLWKVDRFESQNGYYNVVLNYQGYLSQRFTLNSGPVSSIVISNQLNDINVLKIFPNMDAHLAFAFVLNAEAIKRGVGLKFLAQETQVTHSLLCNLLDVVEEVQMAQIEIVNLIRTNFFTPSGQHLSLQLCFINFHTGIKVTLSLDVTCLTSGVYPSQILPYQVQNSQAGRQKSKSLEVEIRSAAENLEYGYMRIMRLCRCVSQVLQASSM</sequence>
<feature type="region of interest" description="Disordered" evidence="1">
    <location>
        <begin position="659"/>
        <end position="747"/>
    </location>
</feature>
<comment type="caution">
    <text evidence="3">The sequence shown here is derived from an EMBL/GenBank/DDBJ whole genome shotgun (WGS) entry which is preliminary data.</text>
</comment>
<feature type="domain" description="Knl1 C-terminal RWD" evidence="2">
    <location>
        <begin position="1030"/>
        <end position="1182"/>
    </location>
</feature>
<evidence type="ECO:0000313" key="4">
    <source>
        <dbReference type="Proteomes" id="UP000237000"/>
    </source>
</evidence>
<feature type="compositionally biased region" description="Basic and acidic residues" evidence="1">
    <location>
        <begin position="675"/>
        <end position="688"/>
    </location>
</feature>
<feature type="compositionally biased region" description="Basic and acidic residues" evidence="1">
    <location>
        <begin position="298"/>
        <end position="309"/>
    </location>
</feature>
<dbReference type="FunCoup" id="A0A2P5ER27">
    <property type="interactions" value="327"/>
</dbReference>
<evidence type="ECO:0000313" key="3">
    <source>
        <dbReference type="EMBL" id="PON87997.1"/>
    </source>
</evidence>
<protein>
    <recommendedName>
        <fullName evidence="2">Knl1 C-terminal RWD domain-containing protein</fullName>
    </recommendedName>
</protein>
<proteinExistence type="predicted"/>
<keyword evidence="4" id="KW-1185">Reference proteome</keyword>
<evidence type="ECO:0000259" key="2">
    <source>
        <dbReference type="Pfam" id="PF18210"/>
    </source>
</evidence>